<dbReference type="EMBL" id="AP018553">
    <property type="protein sequence ID" value="BBD72097.1"/>
    <property type="molecule type" value="Genomic_DNA"/>
</dbReference>
<accession>A0A348B1P5</accession>
<name>A0A348B1P5_9CREN</name>
<dbReference type="AlphaFoldDB" id="A0A348B1P5"/>
<dbReference type="Proteomes" id="UP000276741">
    <property type="component" value="Chromosome"/>
</dbReference>
<reference evidence="2" key="1">
    <citation type="journal article" date="2014" name="Int. J. Syst. Evol. Microbiol.">
        <title>Complete genome sequence of Corynebacterium casei LMG S-19264T (=DSM 44701T), isolated from a smear-ripened cheese.</title>
        <authorList>
            <consortium name="US DOE Joint Genome Institute (JGI-PGF)"/>
            <person name="Walter F."/>
            <person name="Albersmeier A."/>
            <person name="Kalinowski J."/>
            <person name="Ruckert C."/>
        </authorList>
    </citation>
    <scope>NUCLEOTIDE SEQUENCE</scope>
    <source>
        <strain evidence="2">JCM 31740</strain>
    </source>
</reference>
<sequence>MEEYAHFLMKNRPVIDIPLTPEELLEEASRIRAKARVKAEHGVIAVELAERVGGHWAHFEGEVIGVSRTV</sequence>
<dbReference type="KEGG" id="sacd:HS1genome_0486"/>
<protein>
    <submittedName>
        <fullName evidence="1">Uncharacterized protein</fullName>
    </submittedName>
</protein>
<evidence type="ECO:0000313" key="3">
    <source>
        <dbReference type="Proteomes" id="UP000276741"/>
    </source>
</evidence>
<evidence type="ECO:0000313" key="1">
    <source>
        <dbReference type="EMBL" id="BBD72097.1"/>
    </source>
</evidence>
<keyword evidence="3" id="KW-1185">Reference proteome</keyword>
<evidence type="ECO:0000313" key="2">
    <source>
        <dbReference type="EMBL" id="GGU05133.1"/>
    </source>
</evidence>
<reference evidence="1" key="3">
    <citation type="journal article" date="2019" name="BMC Res. Notes">
        <title>Complete genome sequence of the Sulfodiicoccus acidiphilus strain HS-1T, the first crenarchaeon that lacks polB3, isolated from an acidic hot spring in Ohwaku-dani, Hakone, Japan.</title>
        <authorList>
            <person name="Sakai H.D."/>
            <person name="Kurosawa N."/>
        </authorList>
    </citation>
    <scope>NUCLEOTIDE SEQUENCE</scope>
    <source>
        <strain evidence="1">HS-1</strain>
    </source>
</reference>
<proteinExistence type="predicted"/>
<gene>
    <name evidence="2" type="ORF">GCM10007116_22080</name>
    <name evidence="1" type="ORF">HS1genome_0486</name>
</gene>
<reference evidence="2" key="4">
    <citation type="submission" date="2020-09" db="EMBL/GenBank/DDBJ databases">
        <authorList>
            <person name="Sun Q."/>
            <person name="Ohkuma M."/>
        </authorList>
    </citation>
    <scope>NUCLEOTIDE SEQUENCE</scope>
    <source>
        <strain evidence="2">JCM 31740</strain>
    </source>
</reference>
<organism evidence="1 3">
    <name type="scientific">Sulfodiicoccus acidiphilus</name>
    <dbReference type="NCBI Taxonomy" id="1670455"/>
    <lineage>
        <taxon>Archaea</taxon>
        <taxon>Thermoproteota</taxon>
        <taxon>Thermoprotei</taxon>
        <taxon>Sulfolobales</taxon>
        <taxon>Sulfolobaceae</taxon>
        <taxon>Sulfodiicoccus</taxon>
    </lineage>
</organism>
<dbReference type="Proteomes" id="UP000616143">
    <property type="component" value="Unassembled WGS sequence"/>
</dbReference>
<reference evidence="3" key="2">
    <citation type="submission" date="2018-04" db="EMBL/GenBank/DDBJ databases">
        <title>Complete genome sequence of Sulfodiicoccus acidiphilus strain HS-1.</title>
        <authorList>
            <person name="Sakai H.D."/>
            <person name="Kurosawa N."/>
        </authorList>
    </citation>
    <scope>NUCLEOTIDE SEQUENCE [LARGE SCALE GENOMIC DNA]</scope>
    <source>
        <strain evidence="3">HS-1</strain>
    </source>
</reference>
<dbReference type="EMBL" id="BMQS01000032">
    <property type="protein sequence ID" value="GGU05133.1"/>
    <property type="molecule type" value="Genomic_DNA"/>
</dbReference>